<dbReference type="InterPro" id="IPR015421">
    <property type="entry name" value="PyrdxlP-dep_Trfase_major"/>
</dbReference>
<evidence type="ECO:0000313" key="10">
    <source>
        <dbReference type="Proteomes" id="UP000199280"/>
    </source>
</evidence>
<dbReference type="InterPro" id="IPR051798">
    <property type="entry name" value="Class-II_PLP-Dep_Aminotrans"/>
</dbReference>
<dbReference type="CDD" id="cd00609">
    <property type="entry name" value="AAT_like"/>
    <property type="match status" value="1"/>
</dbReference>
<evidence type="ECO:0000313" key="7">
    <source>
        <dbReference type="EMBL" id="CZQ96370.1"/>
    </source>
</evidence>
<dbReference type="InterPro" id="IPR027619">
    <property type="entry name" value="C-S_lyase_PatB-like"/>
</dbReference>
<evidence type="ECO:0000256" key="5">
    <source>
        <dbReference type="ARBA" id="ARBA00037974"/>
    </source>
</evidence>
<dbReference type="NCBIfam" id="TIGR04350">
    <property type="entry name" value="C_S_lyase_PatB"/>
    <property type="match status" value="1"/>
</dbReference>
<dbReference type="Proteomes" id="UP000199280">
    <property type="component" value="Unassembled WGS sequence"/>
</dbReference>
<evidence type="ECO:0000256" key="3">
    <source>
        <dbReference type="ARBA" id="ARBA00022898"/>
    </source>
</evidence>
<dbReference type="EMBL" id="FNYT01000027">
    <property type="protein sequence ID" value="SEJ78913.1"/>
    <property type="molecule type" value="Genomic_DNA"/>
</dbReference>
<evidence type="ECO:0000313" key="8">
    <source>
        <dbReference type="EMBL" id="SEJ78913.1"/>
    </source>
</evidence>
<dbReference type="InterPro" id="IPR015424">
    <property type="entry name" value="PyrdxlP-dep_Trfase"/>
</dbReference>
<accession>A0A143YQH7</accession>
<protein>
    <recommendedName>
        <fullName evidence="2">cysteine-S-conjugate beta-lyase</fullName>
        <ecNumber evidence="2">4.4.1.13</ecNumber>
    </recommendedName>
</protein>
<evidence type="ECO:0000256" key="2">
    <source>
        <dbReference type="ARBA" id="ARBA00012224"/>
    </source>
</evidence>
<evidence type="ECO:0000259" key="6">
    <source>
        <dbReference type="Pfam" id="PF00155"/>
    </source>
</evidence>
<dbReference type="Proteomes" id="UP000076878">
    <property type="component" value="Unassembled WGS sequence"/>
</dbReference>
<reference evidence="7 9" key="1">
    <citation type="submission" date="2016-02" db="EMBL/GenBank/DDBJ databases">
        <authorList>
            <person name="Wen L."/>
            <person name="He K."/>
            <person name="Yang H."/>
        </authorList>
    </citation>
    <scope>NUCLEOTIDE SEQUENCE [LARGE SCALE GENOMIC DNA]</scope>
    <source>
        <strain evidence="7">Trichococcus_R210</strain>
    </source>
</reference>
<dbReference type="Gene3D" id="3.90.1150.10">
    <property type="entry name" value="Aspartate Aminotransferase, domain 1"/>
    <property type="match status" value="1"/>
</dbReference>
<dbReference type="EMBL" id="FJNB01000009">
    <property type="protein sequence ID" value="CZQ96370.1"/>
    <property type="molecule type" value="Genomic_DNA"/>
</dbReference>
<dbReference type="GO" id="GO:0008483">
    <property type="term" value="F:transaminase activity"/>
    <property type="evidence" value="ECO:0007669"/>
    <property type="project" value="UniProtKB-KW"/>
</dbReference>
<dbReference type="AlphaFoldDB" id="A0A143YQH7"/>
<dbReference type="Pfam" id="PF00155">
    <property type="entry name" value="Aminotran_1_2"/>
    <property type="match status" value="1"/>
</dbReference>
<dbReference type="Gene3D" id="3.40.640.10">
    <property type="entry name" value="Type I PLP-dependent aspartate aminotransferase-like (Major domain)"/>
    <property type="match status" value="1"/>
</dbReference>
<organism evidence="7 9">
    <name type="scientific">Trichococcus ilyis</name>
    <dbReference type="NCBI Taxonomy" id="640938"/>
    <lineage>
        <taxon>Bacteria</taxon>
        <taxon>Bacillati</taxon>
        <taxon>Bacillota</taxon>
        <taxon>Bacilli</taxon>
        <taxon>Lactobacillales</taxon>
        <taxon>Carnobacteriaceae</taxon>
        <taxon>Trichococcus</taxon>
    </lineage>
</organism>
<dbReference type="InterPro" id="IPR015422">
    <property type="entry name" value="PyrdxlP-dep_Trfase_small"/>
</dbReference>
<dbReference type="EC" id="4.4.1.13" evidence="2"/>
<feature type="domain" description="Aminotransferase class I/classII large" evidence="6">
    <location>
        <begin position="50"/>
        <end position="390"/>
    </location>
</feature>
<proteinExistence type="inferred from homology"/>
<dbReference type="InterPro" id="IPR004839">
    <property type="entry name" value="Aminotransferase_I/II_large"/>
</dbReference>
<name>A0A143YQH7_9LACT</name>
<comment type="similarity">
    <text evidence="5">Belongs to the class-II pyridoxal-phosphate-dependent aminotransferase family. MalY/PatB cystathionine beta-lyase subfamily.</text>
</comment>
<dbReference type="OrthoDB" id="9802872at2"/>
<keyword evidence="3" id="KW-0663">Pyridoxal phosphate</keyword>
<keyword evidence="10" id="KW-1185">Reference proteome</keyword>
<keyword evidence="7" id="KW-0032">Aminotransferase</keyword>
<dbReference type="RefSeq" id="WP_084253886.1">
    <property type="nucleotide sequence ID" value="NZ_FJNB01000009.1"/>
</dbReference>
<comment type="cofactor">
    <cofactor evidence="1">
        <name>pyridoxal 5'-phosphate</name>
        <dbReference type="ChEBI" id="CHEBI:597326"/>
    </cofactor>
</comment>
<evidence type="ECO:0000313" key="9">
    <source>
        <dbReference type="Proteomes" id="UP000076878"/>
    </source>
</evidence>
<keyword evidence="7" id="KW-0808">Transferase</keyword>
<gene>
    <name evidence="8" type="ORF">SAMN05216375_1275</name>
    <name evidence="7" type="ORF">TR210_1380</name>
</gene>
<dbReference type="GO" id="GO:0047804">
    <property type="term" value="F:cysteine-S-conjugate beta-lyase activity"/>
    <property type="evidence" value="ECO:0007669"/>
    <property type="project" value="UniProtKB-EC"/>
</dbReference>
<dbReference type="PANTHER" id="PTHR43525">
    <property type="entry name" value="PROTEIN MALY"/>
    <property type="match status" value="1"/>
</dbReference>
<sequence length="426" mass="49084">MYDFDEIIERRNTNAMNTDGFREYIFRDDGSMTFPYKDEEFIRMWVADMEFATPDVIIDGIKERLEKRIFGYTRIFGNEYYGAFSNWCRTRYGWNFDKQHLVMSNGIIPALYELVDYICAEDEKVLFLTPSYAYFKYAADYNNREAVASDLINEAGRYQIDFADLKKKASDEKVSLLILCHPHNPTGRIWTEEELRKIGEIAVEHKLWVISDEIHCDLLRRGKQHVPFAKIIPDYDKVITCMAPSKTFNMAGLMISNIIIPNEELRSVWSARHYNFDNPLSVAAAQAAYEKGGDWLEELTDYLDGNFSFTKKHLAEHLPEATMEVSESTYLAWVDVSRYFSEAENLPLFFAHEAGVLLEGGDMFVQNSDGFIRLNLACPRAVLQEGLRRISEAINRSCVGQQQLMTTRKQQNICEGVTLSIPAPSL</sequence>
<keyword evidence="4" id="KW-0456">Lyase</keyword>
<dbReference type="SUPFAM" id="SSF53383">
    <property type="entry name" value="PLP-dependent transferases"/>
    <property type="match status" value="1"/>
</dbReference>
<dbReference type="GO" id="GO:0030170">
    <property type="term" value="F:pyridoxal phosphate binding"/>
    <property type="evidence" value="ECO:0007669"/>
    <property type="project" value="InterPro"/>
</dbReference>
<reference evidence="8 10" key="2">
    <citation type="submission" date="2016-10" db="EMBL/GenBank/DDBJ databases">
        <authorList>
            <person name="Varghese N."/>
            <person name="Submissions S."/>
        </authorList>
    </citation>
    <scope>NUCLEOTIDE SEQUENCE [LARGE SCALE GENOMIC DNA]</scope>
    <source>
        <strain evidence="8 10">DSM 22150</strain>
    </source>
</reference>
<dbReference type="STRING" id="640938.TR210_1380"/>
<evidence type="ECO:0000256" key="4">
    <source>
        <dbReference type="ARBA" id="ARBA00023239"/>
    </source>
</evidence>
<evidence type="ECO:0000256" key="1">
    <source>
        <dbReference type="ARBA" id="ARBA00001933"/>
    </source>
</evidence>
<dbReference type="PANTHER" id="PTHR43525:SF1">
    <property type="entry name" value="PROTEIN MALY"/>
    <property type="match status" value="1"/>
</dbReference>